<evidence type="ECO:0000313" key="4">
    <source>
        <dbReference type="Proteomes" id="UP000024635"/>
    </source>
</evidence>
<evidence type="ECO:0000256" key="1">
    <source>
        <dbReference type="SAM" id="MobiDB-lite"/>
    </source>
</evidence>
<comment type="caution">
    <text evidence="3">The sequence shown here is derived from an EMBL/GenBank/DDBJ whole genome shotgun (WGS) entry which is preliminary data.</text>
</comment>
<name>A0A016TPS1_9BILA</name>
<dbReference type="Proteomes" id="UP000024635">
    <property type="component" value="Unassembled WGS sequence"/>
</dbReference>
<feature type="transmembrane region" description="Helical" evidence="2">
    <location>
        <begin position="36"/>
        <end position="59"/>
    </location>
</feature>
<organism evidence="3 4">
    <name type="scientific">Ancylostoma ceylanicum</name>
    <dbReference type="NCBI Taxonomy" id="53326"/>
    <lineage>
        <taxon>Eukaryota</taxon>
        <taxon>Metazoa</taxon>
        <taxon>Ecdysozoa</taxon>
        <taxon>Nematoda</taxon>
        <taxon>Chromadorea</taxon>
        <taxon>Rhabditida</taxon>
        <taxon>Rhabditina</taxon>
        <taxon>Rhabditomorpha</taxon>
        <taxon>Strongyloidea</taxon>
        <taxon>Ancylostomatidae</taxon>
        <taxon>Ancylostomatinae</taxon>
        <taxon>Ancylostoma</taxon>
    </lineage>
</organism>
<feature type="compositionally biased region" description="Basic and acidic residues" evidence="1">
    <location>
        <begin position="140"/>
        <end position="166"/>
    </location>
</feature>
<gene>
    <name evidence="3" type="primary">Acey_s0087.g2011</name>
    <name evidence="3" type="ORF">Y032_0087g2011</name>
</gene>
<evidence type="ECO:0000256" key="2">
    <source>
        <dbReference type="SAM" id="Phobius"/>
    </source>
</evidence>
<reference evidence="4" key="1">
    <citation type="journal article" date="2015" name="Nat. Genet.">
        <title>The genome and transcriptome of the zoonotic hookworm Ancylostoma ceylanicum identify infection-specific gene families.</title>
        <authorList>
            <person name="Schwarz E.M."/>
            <person name="Hu Y."/>
            <person name="Antoshechkin I."/>
            <person name="Miller M.M."/>
            <person name="Sternberg P.W."/>
            <person name="Aroian R.V."/>
        </authorList>
    </citation>
    <scope>NUCLEOTIDE SEQUENCE</scope>
    <source>
        <strain evidence="4">HY135</strain>
    </source>
</reference>
<sequence length="224" mass="25563">MWVGDGPPATIQGRPEDTTRPVLRTAAEYSKGVEEIVIISTAVCVIILALLIALLVMWWERKRRRERYEAYYGITTKQRLARRKRRRRRGKGLFAKKQKLILPPEFRKPKKKAHQSKSTSKDRGSSEEPKAYGEQVTQEEIPHGEVPLSKERTSKGSEEKGSKGSHELIWNTSEEVTQSDGMIVSINQLTQTIKDNQMSLVTAMDEEDPASKAREKQQSRSLIF</sequence>
<feature type="region of interest" description="Disordered" evidence="1">
    <location>
        <begin position="203"/>
        <end position="224"/>
    </location>
</feature>
<keyword evidence="2" id="KW-0812">Transmembrane</keyword>
<dbReference type="EMBL" id="JARK01001423">
    <property type="protein sequence ID" value="EYC04448.1"/>
    <property type="molecule type" value="Genomic_DNA"/>
</dbReference>
<dbReference type="AlphaFoldDB" id="A0A016TPS1"/>
<evidence type="ECO:0000313" key="3">
    <source>
        <dbReference type="EMBL" id="EYC04448.1"/>
    </source>
</evidence>
<feature type="region of interest" description="Disordered" evidence="1">
    <location>
        <begin position="105"/>
        <end position="177"/>
    </location>
</feature>
<keyword evidence="4" id="KW-1185">Reference proteome</keyword>
<accession>A0A016TPS1</accession>
<dbReference type="OrthoDB" id="10550481at2759"/>
<proteinExistence type="predicted"/>
<feature type="compositionally biased region" description="Basic and acidic residues" evidence="1">
    <location>
        <begin position="119"/>
        <end position="131"/>
    </location>
</feature>
<protein>
    <submittedName>
        <fullName evidence="3">Uncharacterized protein</fullName>
    </submittedName>
</protein>
<keyword evidence="2" id="KW-0472">Membrane</keyword>
<feature type="compositionally biased region" description="Basic and acidic residues" evidence="1">
    <location>
        <begin position="209"/>
        <end position="218"/>
    </location>
</feature>
<keyword evidence="2" id="KW-1133">Transmembrane helix</keyword>